<feature type="domain" description="ATP-grasp" evidence="15">
    <location>
        <begin position="224"/>
        <end position="479"/>
    </location>
</feature>
<dbReference type="GO" id="GO:0071160">
    <property type="term" value="F:cyanophycin synthetase activity (L-aspartate-adding)"/>
    <property type="evidence" value="ECO:0007669"/>
    <property type="project" value="UniProtKB-EC"/>
</dbReference>
<evidence type="ECO:0000259" key="15">
    <source>
        <dbReference type="PROSITE" id="PS50975"/>
    </source>
</evidence>
<dbReference type="Pfam" id="PF18921">
    <property type="entry name" value="Cyanophycin_syn"/>
    <property type="match status" value="1"/>
</dbReference>
<dbReference type="Pfam" id="PF08245">
    <property type="entry name" value="Mur_ligase_M"/>
    <property type="match status" value="1"/>
</dbReference>
<keyword evidence="9 13" id="KW-0067">ATP-binding</keyword>
<dbReference type="PANTHER" id="PTHR23135:SF18">
    <property type="entry name" value="CYANOPHYCIN SYNTHETASE"/>
    <property type="match status" value="1"/>
</dbReference>
<feature type="compositionally biased region" description="Basic and acidic residues" evidence="14">
    <location>
        <begin position="146"/>
        <end position="160"/>
    </location>
</feature>
<proteinExistence type="inferred from homology"/>
<dbReference type="RefSeq" id="WP_091560215.1">
    <property type="nucleotide sequence ID" value="NZ_FNPH01000009.1"/>
</dbReference>
<comment type="similarity">
    <text evidence="2">In the C-terminal section; belongs to the MurCDEF family.</text>
</comment>
<gene>
    <name evidence="16" type="ORF">SAMN05444365_109107</name>
</gene>
<dbReference type="Pfam" id="PF02875">
    <property type="entry name" value="Mur_ligase_C"/>
    <property type="match status" value="1"/>
</dbReference>
<dbReference type="OrthoDB" id="9803907at2"/>
<dbReference type="AlphaFoldDB" id="A0A1H3RUV8"/>
<dbReference type="GO" id="GO:0046872">
    <property type="term" value="F:metal ion binding"/>
    <property type="evidence" value="ECO:0007669"/>
    <property type="project" value="InterPro"/>
</dbReference>
<dbReference type="InterPro" id="IPR011761">
    <property type="entry name" value="ATP-grasp"/>
</dbReference>
<comment type="catalytic activity">
    <reaction evidence="11">
        <text>[L-4-(L-arginin-2-N-yl)aspartate](n)-L-aspartate + L-arginine + ATP = [L-4-(L-arginin-2-N-yl)aspartate](n+1) + ADP + phosphate + H(+)</text>
        <dbReference type="Rhea" id="RHEA:23888"/>
        <dbReference type="Rhea" id="RHEA-COMP:13732"/>
        <dbReference type="Rhea" id="RHEA-COMP:13733"/>
        <dbReference type="ChEBI" id="CHEBI:15378"/>
        <dbReference type="ChEBI" id="CHEBI:30616"/>
        <dbReference type="ChEBI" id="CHEBI:32682"/>
        <dbReference type="ChEBI" id="CHEBI:43474"/>
        <dbReference type="ChEBI" id="CHEBI:137986"/>
        <dbReference type="ChEBI" id="CHEBI:137990"/>
        <dbReference type="ChEBI" id="CHEBI:456216"/>
        <dbReference type="EC" id="6.3.2.30"/>
    </reaction>
</comment>
<keyword evidence="7" id="KW-0436">Ligase</keyword>
<dbReference type="SUPFAM" id="SSF53244">
    <property type="entry name" value="MurD-like peptide ligases, peptide-binding domain"/>
    <property type="match status" value="1"/>
</dbReference>
<dbReference type="GO" id="GO:0071161">
    <property type="term" value="F:cyanophycin synthetase activity (L-arginine-adding)"/>
    <property type="evidence" value="ECO:0007669"/>
    <property type="project" value="UniProtKB-EC"/>
</dbReference>
<evidence type="ECO:0000256" key="7">
    <source>
        <dbReference type="ARBA" id="ARBA00022598"/>
    </source>
</evidence>
<keyword evidence="8 13" id="KW-0547">Nucleotide-binding</keyword>
<dbReference type="EC" id="6.3.2.30" evidence="4"/>
<dbReference type="EC" id="6.3.2.29" evidence="5"/>
<dbReference type="Gene3D" id="3.40.1190.10">
    <property type="entry name" value="Mur-like, catalytic domain"/>
    <property type="match status" value="1"/>
</dbReference>
<evidence type="ECO:0000313" key="17">
    <source>
        <dbReference type="Proteomes" id="UP000242415"/>
    </source>
</evidence>
<dbReference type="NCBIfam" id="TIGR02068">
    <property type="entry name" value="cya_phycin_syn"/>
    <property type="match status" value="1"/>
</dbReference>
<dbReference type="NCBIfam" id="NF010623">
    <property type="entry name" value="PRK14016.1"/>
    <property type="match status" value="1"/>
</dbReference>
<accession>A0A1H3RUV8</accession>
<dbReference type="InterPro" id="IPR013651">
    <property type="entry name" value="ATP-grasp_RimK-type"/>
</dbReference>
<evidence type="ECO:0000256" key="13">
    <source>
        <dbReference type="PROSITE-ProRule" id="PRU00409"/>
    </source>
</evidence>
<dbReference type="PANTHER" id="PTHR23135">
    <property type="entry name" value="MUR LIGASE FAMILY MEMBER"/>
    <property type="match status" value="1"/>
</dbReference>
<dbReference type="EMBL" id="FNPH01000009">
    <property type="protein sequence ID" value="SDZ29514.1"/>
    <property type="molecule type" value="Genomic_DNA"/>
</dbReference>
<dbReference type="Gene3D" id="3.30.1490.20">
    <property type="entry name" value="ATP-grasp fold, A domain"/>
    <property type="match status" value="1"/>
</dbReference>
<evidence type="ECO:0000256" key="2">
    <source>
        <dbReference type="ARBA" id="ARBA00009060"/>
    </source>
</evidence>
<reference evidence="17" key="1">
    <citation type="submission" date="2016-10" db="EMBL/GenBank/DDBJ databases">
        <authorList>
            <person name="Varghese N."/>
            <person name="Submissions S."/>
        </authorList>
    </citation>
    <scope>NUCLEOTIDE SEQUENCE [LARGE SCALE GENOMIC DNA]</scope>
    <source>
        <strain evidence="17">DSM 45245</strain>
    </source>
</reference>
<evidence type="ECO:0000256" key="12">
    <source>
        <dbReference type="ARBA" id="ARBA00048425"/>
    </source>
</evidence>
<dbReference type="InterPro" id="IPR011810">
    <property type="entry name" value="Cya_phycin_syn"/>
</dbReference>
<dbReference type="Proteomes" id="UP000242415">
    <property type="component" value="Unassembled WGS sequence"/>
</dbReference>
<dbReference type="GO" id="GO:0005524">
    <property type="term" value="F:ATP binding"/>
    <property type="evidence" value="ECO:0007669"/>
    <property type="project" value="UniProtKB-UniRule"/>
</dbReference>
<protein>
    <recommendedName>
        <fullName evidence="6">Cyanophycin synthetase</fullName>
        <ecNumber evidence="5">6.3.2.29</ecNumber>
        <ecNumber evidence="4">6.3.2.30</ecNumber>
    </recommendedName>
    <alternativeName>
        <fullName evidence="10">Cyanophycin synthase</fullName>
    </alternativeName>
</protein>
<comment type="function">
    <text evidence="1">Catalyzes the ATP-dependent polymerization of arginine and aspartate to multi-L-arginyl-poly-L-aspartic acid (cyanophycin; a water-insoluble reserve polymer).</text>
</comment>
<keyword evidence="17" id="KW-1185">Reference proteome</keyword>
<dbReference type="InterPro" id="IPR044019">
    <property type="entry name" value="Cyanophycin_syn_N"/>
</dbReference>
<evidence type="ECO:0000256" key="14">
    <source>
        <dbReference type="SAM" id="MobiDB-lite"/>
    </source>
</evidence>
<dbReference type="InterPro" id="IPR013815">
    <property type="entry name" value="ATP_grasp_subdomain_1"/>
</dbReference>
<evidence type="ECO:0000256" key="4">
    <source>
        <dbReference type="ARBA" id="ARBA00012968"/>
    </source>
</evidence>
<evidence type="ECO:0000256" key="1">
    <source>
        <dbReference type="ARBA" id="ARBA00003184"/>
    </source>
</evidence>
<name>A0A1H3RUV8_9ACTN</name>
<evidence type="ECO:0000256" key="9">
    <source>
        <dbReference type="ARBA" id="ARBA00022840"/>
    </source>
</evidence>
<dbReference type="InterPro" id="IPR036615">
    <property type="entry name" value="Mur_ligase_C_dom_sf"/>
</dbReference>
<dbReference type="InterPro" id="IPR036565">
    <property type="entry name" value="Mur-like_cat_sf"/>
</dbReference>
<dbReference type="PROSITE" id="PS50975">
    <property type="entry name" value="ATP_GRASP"/>
    <property type="match status" value="1"/>
</dbReference>
<comment type="subunit">
    <text evidence="3">Homodimer.</text>
</comment>
<dbReference type="Pfam" id="PF08443">
    <property type="entry name" value="RimK"/>
    <property type="match status" value="1"/>
</dbReference>
<organism evidence="16 17">
    <name type="scientific">Micromonospora pattaloongensis</name>
    <dbReference type="NCBI Taxonomy" id="405436"/>
    <lineage>
        <taxon>Bacteria</taxon>
        <taxon>Bacillati</taxon>
        <taxon>Actinomycetota</taxon>
        <taxon>Actinomycetes</taxon>
        <taxon>Micromonosporales</taxon>
        <taxon>Micromonosporaceae</taxon>
        <taxon>Micromonospora</taxon>
    </lineage>
</organism>
<evidence type="ECO:0000256" key="5">
    <source>
        <dbReference type="ARBA" id="ARBA00013005"/>
    </source>
</evidence>
<evidence type="ECO:0000256" key="11">
    <source>
        <dbReference type="ARBA" id="ARBA00048094"/>
    </source>
</evidence>
<evidence type="ECO:0000313" key="16">
    <source>
        <dbReference type="EMBL" id="SDZ29514.1"/>
    </source>
</evidence>
<dbReference type="STRING" id="405436.SAMN05444365_109107"/>
<dbReference type="SUPFAM" id="SSF53623">
    <property type="entry name" value="MurD-like peptide ligases, catalytic domain"/>
    <property type="match status" value="1"/>
</dbReference>
<dbReference type="InterPro" id="IPR013221">
    <property type="entry name" value="Mur_ligase_cen"/>
</dbReference>
<evidence type="ECO:0000256" key="8">
    <source>
        <dbReference type="ARBA" id="ARBA00022741"/>
    </source>
</evidence>
<evidence type="ECO:0000256" key="3">
    <source>
        <dbReference type="ARBA" id="ARBA00011738"/>
    </source>
</evidence>
<dbReference type="Gene3D" id="3.90.190.20">
    <property type="entry name" value="Mur ligase, C-terminal domain"/>
    <property type="match status" value="1"/>
</dbReference>
<evidence type="ECO:0000256" key="10">
    <source>
        <dbReference type="ARBA" id="ARBA00031353"/>
    </source>
</evidence>
<sequence>MEVLGIRRLRGPNAYLERPVTVARLQLGALAGRETCDFAGFTDRLLQCLPGLAEHHCAAGAPGGLVRRLREGTYFGHTAEHVTIELSHLVGRDVHFGRTTSAGEPGLYDVIIECPAHEPCDSSIPDELLALAVELVRDVLAGRPPRHEPALSALRERVESEAPGPSTDSIIAAARRRGIPVERVGGLSLLRLGHGRRRRLTWAAMTDQTPAIGVDLAGDKELTRRLLDQAGVPVPAGGAADTVEGALALFAEIGAPVVLKPRDGRQGRNVHVGLSDEAAVRAAFDVTGGAVVVERQLGGRDYRVLVVGDEVVAAAEQTPAHVVGDGTSTVAALVDAANTDPRRGAGHSRFLSRLRLDDTAGALLAAQDLHPGAVPRPGRVVWLRHSGNLSTGGTSRDVTDQVHPDVARMCRRAARIIGLDIAGIDLRLPDIAAPVPPAGARDTDGGVIEVNAVPGLRMHLAPCAGPARDVGAAIVDALFPDGGDGRIPTAAITGTNGKTTTTRLTAHLMSEPGRCVGMTTTDGVYLDGRLVQHADATGPRSAQIVLGDPAVDVAVLETARGGIVRGGLGYDLSDVGVITNITADHLGQDGLDTVEDVVHVKALVAERVRDGGTLVLNADDPLVRGLVQRPRTGAARKRLVWFSTLPDNPLVRGHLAAGGTAYLLRDGWLVEANGRDRTPLLPAAELPGSFDGRVTYMVENALAAAAAARALGVSPDAVAHRLATFEPVRANPGRGMLWRLGEVNVFVDYAHNPGAIAAVTRSLHELWGPDRCVAIVTLPGDRRDDLLAQSARILADGFTRVVVYEDTDLRGRVSGEMPALLCRELIARRPELRCEQTTDASTALRQGLKLAAPGEVVLLLYEKLSDVVPLLEEAGATPTGRPLTLAVRR</sequence>
<comment type="catalytic activity">
    <reaction evidence="12">
        <text>[L-4-(L-arginin-2-N-yl)aspartate](n) + L-aspartate + ATP = [L-4-(L-arginin-2-N-yl)aspartate](n)-L-aspartate + ADP + phosphate + H(+)</text>
        <dbReference type="Rhea" id="RHEA:13277"/>
        <dbReference type="Rhea" id="RHEA-COMP:13728"/>
        <dbReference type="Rhea" id="RHEA-COMP:13733"/>
        <dbReference type="ChEBI" id="CHEBI:15378"/>
        <dbReference type="ChEBI" id="CHEBI:29991"/>
        <dbReference type="ChEBI" id="CHEBI:30616"/>
        <dbReference type="ChEBI" id="CHEBI:43474"/>
        <dbReference type="ChEBI" id="CHEBI:137986"/>
        <dbReference type="ChEBI" id="CHEBI:137990"/>
        <dbReference type="ChEBI" id="CHEBI:456216"/>
        <dbReference type="EC" id="6.3.2.29"/>
    </reaction>
</comment>
<dbReference type="SUPFAM" id="SSF56059">
    <property type="entry name" value="Glutathione synthetase ATP-binding domain-like"/>
    <property type="match status" value="1"/>
</dbReference>
<dbReference type="Gene3D" id="3.30.470.20">
    <property type="entry name" value="ATP-grasp fold, B domain"/>
    <property type="match status" value="1"/>
</dbReference>
<dbReference type="InterPro" id="IPR004101">
    <property type="entry name" value="Mur_ligase_C"/>
</dbReference>
<evidence type="ECO:0000256" key="6">
    <source>
        <dbReference type="ARBA" id="ARBA00022036"/>
    </source>
</evidence>
<feature type="region of interest" description="Disordered" evidence="14">
    <location>
        <begin position="146"/>
        <end position="167"/>
    </location>
</feature>